<organism evidence="1 2">
    <name type="scientific">Enterobacter agglomerans</name>
    <name type="common">Erwinia herbicola</name>
    <name type="synonym">Pantoea agglomerans</name>
    <dbReference type="NCBI Taxonomy" id="549"/>
    <lineage>
        <taxon>Bacteria</taxon>
        <taxon>Pseudomonadati</taxon>
        <taxon>Pseudomonadota</taxon>
        <taxon>Gammaproteobacteria</taxon>
        <taxon>Enterobacterales</taxon>
        <taxon>Erwiniaceae</taxon>
        <taxon>Pantoea</taxon>
        <taxon>Pantoea agglomerans group</taxon>
    </lineage>
</organism>
<accession>A0ACC5RHR6</accession>
<proteinExistence type="predicted"/>
<protein>
    <submittedName>
        <fullName evidence="1">Uncharacterized protein</fullName>
    </submittedName>
</protein>
<dbReference type="EMBL" id="JAEOXF010000001">
    <property type="protein sequence ID" value="MBK4723928.1"/>
    <property type="molecule type" value="Genomic_DNA"/>
</dbReference>
<name>A0ACC5RHR6_ENTAG</name>
<sequence>MTDHTEEHDDSDNVLAFTKRFDGNADIKEMRNLVEAEKPKDVPYRCPHVNVLVDEHYRQLTCRRCGAVVDSFDWINDRAKGETKVDWELKSLRQEIKDHREGLEKLKREEVNCRARIKTAQFKLNDTNMEISKRTDELTFLTGRVEQVKLIKGKQAK</sequence>
<gene>
    <name evidence="1" type="ORF">JJL49_01595</name>
</gene>
<evidence type="ECO:0000313" key="2">
    <source>
        <dbReference type="Proteomes" id="UP000633731"/>
    </source>
</evidence>
<evidence type="ECO:0000313" key="1">
    <source>
        <dbReference type="EMBL" id="MBK4723928.1"/>
    </source>
</evidence>
<keyword evidence="2" id="KW-1185">Reference proteome</keyword>
<dbReference type="Proteomes" id="UP000633731">
    <property type="component" value="Unassembled WGS sequence"/>
</dbReference>
<reference evidence="1" key="1">
    <citation type="submission" date="2021-01" db="EMBL/GenBank/DDBJ databases">
        <title>Draft genome of Pantoea agglomerans Eh 335.</title>
        <authorList>
            <person name="Emsley S.A."/>
            <person name="Oline D.K."/>
            <person name="Saw J.H."/>
            <person name="Ushijima B."/>
            <person name="Videau P."/>
            <person name="Koyack M.J."/>
        </authorList>
    </citation>
    <scope>NUCLEOTIDE SEQUENCE</scope>
    <source>
        <strain evidence="1">Eh 335</strain>
    </source>
</reference>
<comment type="caution">
    <text evidence="1">The sequence shown here is derived from an EMBL/GenBank/DDBJ whole genome shotgun (WGS) entry which is preliminary data.</text>
</comment>